<evidence type="ECO:0000259" key="5">
    <source>
        <dbReference type="Pfam" id="PF25390"/>
    </source>
</evidence>
<feature type="repeat" description="RCC1" evidence="3">
    <location>
        <begin position="62"/>
        <end position="114"/>
    </location>
</feature>
<evidence type="ECO:0000256" key="3">
    <source>
        <dbReference type="PROSITE-ProRule" id="PRU00235"/>
    </source>
</evidence>
<feature type="non-terminal residue" evidence="6">
    <location>
        <position position="1"/>
    </location>
</feature>
<protein>
    <submittedName>
        <fullName evidence="6">Putative alpha-tubulin suppressor</fullName>
    </submittedName>
</protein>
<dbReference type="InterPro" id="IPR058923">
    <property type="entry name" value="RCC1-like_dom"/>
</dbReference>
<dbReference type="PROSITE" id="PS50012">
    <property type="entry name" value="RCC1_3"/>
    <property type="match status" value="5"/>
</dbReference>
<dbReference type="GO" id="GO:0005737">
    <property type="term" value="C:cytoplasm"/>
    <property type="evidence" value="ECO:0007669"/>
    <property type="project" value="TreeGrafter"/>
</dbReference>
<dbReference type="EMBL" id="GANP01011297">
    <property type="protein sequence ID" value="JAB73171.1"/>
    <property type="molecule type" value="mRNA"/>
</dbReference>
<accession>V5IDV1</accession>
<dbReference type="Pfam" id="PF25390">
    <property type="entry name" value="WD40_RLD"/>
    <property type="match status" value="1"/>
</dbReference>
<feature type="domain" description="RCC1-like" evidence="5">
    <location>
        <begin position="13"/>
        <end position="388"/>
    </location>
</feature>
<name>V5IDV1_IXORI</name>
<dbReference type="Gene3D" id="2.130.10.30">
    <property type="entry name" value="Regulator of chromosome condensation 1/beta-lactamase-inhibitor protein II"/>
    <property type="match status" value="1"/>
</dbReference>
<dbReference type="GO" id="GO:0005085">
    <property type="term" value="F:guanyl-nucleotide exchange factor activity"/>
    <property type="evidence" value="ECO:0007669"/>
    <property type="project" value="TreeGrafter"/>
</dbReference>
<dbReference type="InterPro" id="IPR000408">
    <property type="entry name" value="Reg_chr_condens"/>
</dbReference>
<feature type="repeat" description="RCC1" evidence="3">
    <location>
        <begin position="235"/>
        <end position="291"/>
    </location>
</feature>
<feature type="repeat" description="RCC1" evidence="3">
    <location>
        <begin position="347"/>
        <end position="372"/>
    </location>
</feature>
<dbReference type="PANTHER" id="PTHR45982">
    <property type="entry name" value="REGULATOR OF CHROMOSOME CONDENSATION"/>
    <property type="match status" value="1"/>
</dbReference>
<proteinExistence type="evidence at transcript level"/>
<dbReference type="AlphaFoldDB" id="V5IDV1"/>
<evidence type="ECO:0000256" key="1">
    <source>
        <dbReference type="ARBA" id="ARBA00022658"/>
    </source>
</evidence>
<evidence type="ECO:0000256" key="2">
    <source>
        <dbReference type="ARBA" id="ARBA00022737"/>
    </source>
</evidence>
<evidence type="ECO:0000256" key="4">
    <source>
        <dbReference type="SAM" id="MobiDB-lite"/>
    </source>
</evidence>
<sequence length="406" mass="42884">VPKAKRRELVGQAYSLGTGDMGQLGLGPDIVEKSRPALVPGHTDVVDVVAGGMHSLLLSSTGKVFSFGCNDEGALGRPTSTLDGSETTPGAVELPEPVTHVSAGDSHSAALTVSGAVFVWGSFRDSNGFMGLLAAGKSEPKPVRIAEGIVQIASGSDHLVLLSKDGRLLTLGGAEQGQLGRVARFFASRGGRKGPSNLLQPMPVVVNKPRGCSSVAFDHVWTGSYVTFARMRDNGALYGFGLNNYHQLGSLASTSSGDLVQFMPTLLTSCTEHRWKKVCGGQHHTMLLDEGRRRVRHGATNELTERPRDLGDPNCTEQETPRKVPGLPPCVDISCGDSVSFAVTAEGRVFSWGFGENLQLGHGDDSEDVLEPKVMTGKLISSKKALLVSGRWPACSHTGHGLLGQP</sequence>
<dbReference type="InterPro" id="IPR051553">
    <property type="entry name" value="Ran_GTPase-activating"/>
</dbReference>
<organism evidence="6">
    <name type="scientific">Ixodes ricinus</name>
    <name type="common">Common tick</name>
    <name type="synonym">Acarus ricinus</name>
    <dbReference type="NCBI Taxonomy" id="34613"/>
    <lineage>
        <taxon>Eukaryota</taxon>
        <taxon>Metazoa</taxon>
        <taxon>Ecdysozoa</taxon>
        <taxon>Arthropoda</taxon>
        <taxon>Chelicerata</taxon>
        <taxon>Arachnida</taxon>
        <taxon>Acari</taxon>
        <taxon>Parasitiformes</taxon>
        <taxon>Ixodida</taxon>
        <taxon>Ixodoidea</taxon>
        <taxon>Ixodidae</taxon>
        <taxon>Ixodinae</taxon>
        <taxon>Ixodes</taxon>
    </lineage>
</organism>
<dbReference type="SUPFAM" id="SSF50985">
    <property type="entry name" value="RCC1/BLIP-II"/>
    <property type="match status" value="1"/>
</dbReference>
<evidence type="ECO:0000313" key="6">
    <source>
        <dbReference type="EMBL" id="JAB73171.1"/>
    </source>
</evidence>
<dbReference type="PROSITE" id="PS00625">
    <property type="entry name" value="RCC1_1"/>
    <property type="match status" value="1"/>
</dbReference>
<dbReference type="PROSITE" id="PS00626">
    <property type="entry name" value="RCC1_2"/>
    <property type="match status" value="2"/>
</dbReference>
<keyword evidence="1" id="KW-0344">Guanine-nucleotide releasing factor</keyword>
<keyword evidence="2" id="KW-0677">Repeat</keyword>
<dbReference type="InterPro" id="IPR009091">
    <property type="entry name" value="RCC1/BLIP-II"/>
</dbReference>
<feature type="region of interest" description="Disordered" evidence="4">
    <location>
        <begin position="299"/>
        <end position="323"/>
    </location>
</feature>
<reference evidence="6" key="1">
    <citation type="journal article" date="2015" name="Sci. Rep.">
        <title>Tissue- and time-dependent transcription in Ixodes ricinus salivary glands and midguts when blood feeding on the vertebrate host.</title>
        <authorList>
            <person name="Kotsyfakis M."/>
            <person name="Schwarz A."/>
            <person name="Erhart J."/>
            <person name="Ribeiro J.M."/>
        </authorList>
    </citation>
    <scope>NUCLEOTIDE SEQUENCE</scope>
    <source>
        <tissue evidence="6">Salivary gland and midgut</tissue>
    </source>
</reference>
<feature type="repeat" description="RCC1" evidence="3">
    <location>
        <begin position="11"/>
        <end position="61"/>
    </location>
</feature>
<dbReference type="PANTHER" id="PTHR45982:SF1">
    <property type="entry name" value="REGULATOR OF CHROMOSOME CONDENSATION"/>
    <property type="match status" value="1"/>
</dbReference>
<dbReference type="PRINTS" id="PR00633">
    <property type="entry name" value="RCCNDNSATION"/>
</dbReference>
<feature type="repeat" description="RCC1" evidence="3">
    <location>
        <begin position="115"/>
        <end position="165"/>
    </location>
</feature>